<keyword evidence="3" id="KW-0132">Cell division</keyword>
<dbReference type="EMBL" id="JAAAJB010000925">
    <property type="protein sequence ID" value="KAG0249885.1"/>
    <property type="molecule type" value="Genomic_DNA"/>
</dbReference>
<dbReference type="SUPFAM" id="SSF48452">
    <property type="entry name" value="TPR-like"/>
    <property type="match status" value="1"/>
</dbReference>
<sequence length="520" mass="58068">MAGRRVFARTATDISLLTPASGHAGYHSPAPYHRLHAHHHHPATLSQESDGALVATSSQLHLQQEDDRDPFTAETDAALVVQYLTPHKVSILILVEYYCREVHAVSSDSEATLALLRFLLQQIKDPHEYTHPGLREFLRAVAEIQGSGKDIEQHLIRTLEMIKSPYHLEEFMLGQLPIEGGDDAHHRYVGLADLVVQNVPRDTETSAELAPTSILGLYVRKAQMAIRRLSFEEVSRLYTTFELYVAGLQDPDMERGLQETAGYSGARSMFDAEKYLDAKVTEISKKRDIGIPQDLLEHVYGIHRRMPLLAKSDYIMCLYAQETADFETAVGSLHRFFDYCMSHDRTLYQYALLNLAMLHARFGHYGPALLAIRETIEIARDNLDDECLSYARSWLNRLTMAAPDARDSAAESRTLAALASKTDHPSFHYLQSLSELTKSKHLLGTSVAQSIEALIKGAAIGLKHSLDDVGGVAQQYQSKVWGMYGNPALSSLYSQLQQTYRPTETDMGDVAAGFTKHATD</sequence>
<accession>A0A9P6TX79</accession>
<dbReference type="GO" id="GO:0031145">
    <property type="term" value="P:anaphase-promoting complex-dependent catabolic process"/>
    <property type="evidence" value="ECO:0007669"/>
    <property type="project" value="TreeGrafter"/>
</dbReference>
<dbReference type="AlphaFoldDB" id="A0A9P6TX79"/>
<feature type="domain" description="Anaphase-promoting complex subunit 5" evidence="9">
    <location>
        <begin position="318"/>
        <end position="399"/>
    </location>
</feature>
<dbReference type="InterPro" id="IPR011990">
    <property type="entry name" value="TPR-like_helical_dom_sf"/>
</dbReference>
<keyword evidence="11" id="KW-1185">Reference proteome</keyword>
<evidence type="ECO:0000256" key="4">
    <source>
        <dbReference type="ARBA" id="ARBA00022776"/>
    </source>
</evidence>
<protein>
    <recommendedName>
        <fullName evidence="2">Anaphase-promoting complex subunit 5</fullName>
    </recommendedName>
    <alternativeName>
        <fullName evidence="7">Cyclosome subunit 5</fullName>
    </alternativeName>
</protein>
<evidence type="ECO:0000256" key="6">
    <source>
        <dbReference type="ARBA" id="ARBA00023306"/>
    </source>
</evidence>
<dbReference type="GO" id="GO:0045842">
    <property type="term" value="P:positive regulation of mitotic metaphase/anaphase transition"/>
    <property type="evidence" value="ECO:0007669"/>
    <property type="project" value="TreeGrafter"/>
</dbReference>
<keyword evidence="4" id="KW-0498">Mitosis</keyword>
<dbReference type="Pfam" id="PF12862">
    <property type="entry name" value="ANAPC5"/>
    <property type="match status" value="1"/>
</dbReference>
<dbReference type="GO" id="GO:0005680">
    <property type="term" value="C:anaphase-promoting complex"/>
    <property type="evidence" value="ECO:0007669"/>
    <property type="project" value="InterPro"/>
</dbReference>
<keyword evidence="5" id="KW-0833">Ubl conjugation pathway</keyword>
<dbReference type="OrthoDB" id="2504561at2759"/>
<evidence type="ECO:0000313" key="11">
    <source>
        <dbReference type="Proteomes" id="UP000807716"/>
    </source>
</evidence>
<evidence type="ECO:0000256" key="7">
    <source>
        <dbReference type="ARBA" id="ARBA00031069"/>
    </source>
</evidence>
<dbReference type="Proteomes" id="UP000807716">
    <property type="component" value="Unassembled WGS sequence"/>
</dbReference>
<gene>
    <name evidence="10" type="primary">APC5</name>
    <name evidence="10" type="ORF">DFQ27_009724</name>
</gene>
<dbReference type="GO" id="GO:0070979">
    <property type="term" value="P:protein K11-linked ubiquitination"/>
    <property type="evidence" value="ECO:0007669"/>
    <property type="project" value="TreeGrafter"/>
</dbReference>
<evidence type="ECO:0000256" key="5">
    <source>
        <dbReference type="ARBA" id="ARBA00022786"/>
    </source>
</evidence>
<evidence type="ECO:0000313" key="10">
    <source>
        <dbReference type="EMBL" id="KAG0249885.1"/>
    </source>
</evidence>
<keyword evidence="6" id="KW-0131">Cell cycle</keyword>
<evidence type="ECO:0000256" key="1">
    <source>
        <dbReference type="ARBA" id="ARBA00007450"/>
    </source>
</evidence>
<dbReference type="InterPro" id="IPR037679">
    <property type="entry name" value="Apc5"/>
</dbReference>
<organism evidence="10 11">
    <name type="scientific">Actinomortierella ambigua</name>
    <dbReference type="NCBI Taxonomy" id="1343610"/>
    <lineage>
        <taxon>Eukaryota</taxon>
        <taxon>Fungi</taxon>
        <taxon>Fungi incertae sedis</taxon>
        <taxon>Mucoromycota</taxon>
        <taxon>Mortierellomycotina</taxon>
        <taxon>Mortierellomycetes</taxon>
        <taxon>Mortierellales</taxon>
        <taxon>Mortierellaceae</taxon>
        <taxon>Actinomortierella</taxon>
    </lineage>
</organism>
<dbReference type="GO" id="GO:0051301">
    <property type="term" value="P:cell division"/>
    <property type="evidence" value="ECO:0007669"/>
    <property type="project" value="UniProtKB-KW"/>
</dbReference>
<evidence type="ECO:0000256" key="8">
    <source>
        <dbReference type="ARBA" id="ARBA00045696"/>
    </source>
</evidence>
<reference evidence="10" key="1">
    <citation type="journal article" date="2020" name="Fungal Divers.">
        <title>Resolving the Mortierellaceae phylogeny through synthesis of multi-gene phylogenetics and phylogenomics.</title>
        <authorList>
            <person name="Vandepol N."/>
            <person name="Liber J."/>
            <person name="Desiro A."/>
            <person name="Na H."/>
            <person name="Kennedy M."/>
            <person name="Barry K."/>
            <person name="Grigoriev I.V."/>
            <person name="Miller A.N."/>
            <person name="O'Donnell K."/>
            <person name="Stajich J.E."/>
            <person name="Bonito G."/>
        </authorList>
    </citation>
    <scope>NUCLEOTIDE SEQUENCE</scope>
    <source>
        <strain evidence="10">BC1065</strain>
    </source>
</reference>
<evidence type="ECO:0000256" key="2">
    <source>
        <dbReference type="ARBA" id="ARBA00016066"/>
    </source>
</evidence>
<evidence type="ECO:0000259" key="9">
    <source>
        <dbReference type="Pfam" id="PF12862"/>
    </source>
</evidence>
<dbReference type="PANTHER" id="PTHR12830">
    <property type="entry name" value="ANAPHASE-PROMOTING COMPLEX SUBUNIT 5"/>
    <property type="match status" value="1"/>
</dbReference>
<comment type="similarity">
    <text evidence="1">Belongs to the APC5 family.</text>
</comment>
<name>A0A9P6TX79_9FUNG</name>
<comment type="function">
    <text evidence="8">Component of the anaphase promoting complex/cyclosome (APC/C), a cell cycle-regulated E3 ubiquitin ligase that controls progression through mitosis and the G1 phase of the cell cycle. The APC/C complex acts by mediating ubiquitination and subsequent degradation of target proteins: it mainly mediates the formation of 'Lys-11'-linked polyubiquitin chains and, to a lower extent, the formation of 'Lys-48'- and 'Lys-63'-linked polyubiquitin chains. The APC/C complex catalyzes assembly of branched 'Lys-11'-/'Lys-48'-linked branched ubiquitin chains on target proteins.</text>
</comment>
<evidence type="ECO:0000256" key="3">
    <source>
        <dbReference type="ARBA" id="ARBA00022618"/>
    </source>
</evidence>
<comment type="caution">
    <text evidence="10">The sequence shown here is derived from an EMBL/GenBank/DDBJ whole genome shotgun (WGS) entry which is preliminary data.</text>
</comment>
<feature type="non-terminal residue" evidence="10">
    <location>
        <position position="520"/>
    </location>
</feature>
<dbReference type="InterPro" id="IPR026000">
    <property type="entry name" value="Apc5_dom"/>
</dbReference>
<proteinExistence type="inferred from homology"/>
<dbReference type="PANTHER" id="PTHR12830:SF9">
    <property type="entry name" value="ANAPHASE-PROMOTING COMPLEX SUBUNIT 5"/>
    <property type="match status" value="1"/>
</dbReference>